<protein>
    <submittedName>
        <fullName evidence="2">Uncharacterized protein</fullName>
    </submittedName>
</protein>
<dbReference type="OrthoDB" id="146419at2"/>
<comment type="caution">
    <text evidence="2">The sequence shown here is derived from an EMBL/GenBank/DDBJ whole genome shotgun (WGS) entry which is preliminary data.</text>
</comment>
<name>A0A540VEE4_9CHLR</name>
<dbReference type="AlphaFoldDB" id="A0A540VEE4"/>
<dbReference type="InParanoid" id="A0A540VEE4"/>
<feature type="region of interest" description="Disordered" evidence="1">
    <location>
        <begin position="361"/>
        <end position="383"/>
    </location>
</feature>
<evidence type="ECO:0000313" key="3">
    <source>
        <dbReference type="Proteomes" id="UP000317371"/>
    </source>
</evidence>
<evidence type="ECO:0000313" key="2">
    <source>
        <dbReference type="EMBL" id="TQE95126.1"/>
    </source>
</evidence>
<proteinExistence type="predicted"/>
<reference evidence="2 3" key="1">
    <citation type="submission" date="2019-06" db="EMBL/GenBank/DDBJ databases">
        <title>Genome sequence of Litorilinea aerophila BAA-2444.</title>
        <authorList>
            <person name="Maclea K.S."/>
            <person name="Maurais E.G."/>
            <person name="Iannazzi L.C."/>
        </authorList>
    </citation>
    <scope>NUCLEOTIDE SEQUENCE [LARGE SCALE GENOMIC DNA]</scope>
    <source>
        <strain evidence="2 3">ATCC BAA-2444</strain>
    </source>
</reference>
<evidence type="ECO:0000256" key="1">
    <source>
        <dbReference type="SAM" id="MobiDB-lite"/>
    </source>
</evidence>
<organism evidence="2 3">
    <name type="scientific">Litorilinea aerophila</name>
    <dbReference type="NCBI Taxonomy" id="1204385"/>
    <lineage>
        <taxon>Bacteria</taxon>
        <taxon>Bacillati</taxon>
        <taxon>Chloroflexota</taxon>
        <taxon>Caldilineae</taxon>
        <taxon>Caldilineales</taxon>
        <taxon>Caldilineaceae</taxon>
        <taxon>Litorilinea</taxon>
    </lineage>
</organism>
<keyword evidence="3" id="KW-1185">Reference proteome</keyword>
<sequence length="394" mass="45277">MEGETELRNFGRASLYDYFGDLVIYRNLEPVDARLPGLRSAAYRMDLTSDRIPRKLDREYAKAAVWFVEEAQRLRKVSAAIREILFVGDTRLNDGQAYLNMKRLGQWEGSCFIGAERPDEESVVDIDEDERIYVANRWASLGDWVRWLVEEGNFHLDERTVMVVDIDKTALGAKGRNDAVINKARLEGIYRTMDAVLGEDFDQEAFERQYSELNRSRYHFLTEDNQDYLAYICLVLNSGLIGYTEMMEEIQKGSLDNFEQFLRWVDSRMMIRPSSGENVRQVHEAVIASVRNGDPTPFKRFRRQEFICTVNHMGHLSDDSPVDQLLSQEITLTNEICELSSWLAERGCLLLCLSDKPDEASMPDRHDSAELPPVHKAQTHRVGTSIQSVLDSLS</sequence>
<dbReference type="RefSeq" id="WP_141610617.1">
    <property type="nucleotide sequence ID" value="NZ_VIGC02000016.1"/>
</dbReference>
<accession>A0A540VEE4</accession>
<gene>
    <name evidence="2" type="ORF">FKZ61_13240</name>
</gene>
<dbReference type="EMBL" id="VIGC01000016">
    <property type="protein sequence ID" value="TQE95126.1"/>
    <property type="molecule type" value="Genomic_DNA"/>
</dbReference>
<dbReference type="Proteomes" id="UP000317371">
    <property type="component" value="Unassembled WGS sequence"/>
</dbReference>